<evidence type="ECO:0000313" key="4">
    <source>
        <dbReference type="Proteomes" id="UP001320119"/>
    </source>
</evidence>
<feature type="transmembrane region" description="Helical" evidence="1">
    <location>
        <begin position="305"/>
        <end position="327"/>
    </location>
</feature>
<dbReference type="InterPro" id="IPR002035">
    <property type="entry name" value="VWF_A"/>
</dbReference>
<reference evidence="3 4" key="1">
    <citation type="journal article" date="2022" name="IScience">
        <title>An ultrasensitive nanofiber-based assay for enzymatic hydrolysis and deep-sea microbial degradation of cellulose.</title>
        <authorList>
            <person name="Tsudome M."/>
            <person name="Tachioka M."/>
            <person name="Miyazaki M."/>
            <person name="Uchimura K."/>
            <person name="Tsuda M."/>
            <person name="Takaki Y."/>
            <person name="Deguchi S."/>
        </authorList>
    </citation>
    <scope>NUCLEOTIDE SEQUENCE [LARGE SCALE GENOMIC DNA]</scope>
    <source>
        <strain evidence="3 4">GE09</strain>
    </source>
</reference>
<dbReference type="PROSITE" id="PS50234">
    <property type="entry name" value="VWFA"/>
    <property type="match status" value="1"/>
</dbReference>
<dbReference type="PANTHER" id="PTHR22550:SF18">
    <property type="entry name" value="VWFA DOMAIN-CONTAINING PROTEIN"/>
    <property type="match status" value="1"/>
</dbReference>
<proteinExistence type="predicted"/>
<dbReference type="Gene3D" id="3.40.50.410">
    <property type="entry name" value="von Willebrand factor, type A domain"/>
    <property type="match status" value="1"/>
</dbReference>
<dbReference type="Pfam" id="PF00092">
    <property type="entry name" value="VWA"/>
    <property type="match status" value="1"/>
</dbReference>
<keyword evidence="1" id="KW-0472">Membrane</keyword>
<dbReference type="KEGG" id="marq:MARGE09_P2772"/>
<organism evidence="3 4">
    <name type="scientific">Marinagarivorans cellulosilyticus</name>
    <dbReference type="NCBI Taxonomy" id="2721545"/>
    <lineage>
        <taxon>Bacteria</taxon>
        <taxon>Pseudomonadati</taxon>
        <taxon>Pseudomonadota</taxon>
        <taxon>Gammaproteobacteria</taxon>
        <taxon>Cellvibrionales</taxon>
        <taxon>Cellvibrionaceae</taxon>
        <taxon>Marinagarivorans</taxon>
    </lineage>
</organism>
<dbReference type="RefSeq" id="WP_236983027.1">
    <property type="nucleotide sequence ID" value="NZ_AP023086.1"/>
</dbReference>
<evidence type="ECO:0000313" key="3">
    <source>
        <dbReference type="EMBL" id="BCD98571.1"/>
    </source>
</evidence>
<dbReference type="EMBL" id="AP023086">
    <property type="protein sequence ID" value="BCD98571.1"/>
    <property type="molecule type" value="Genomic_DNA"/>
</dbReference>
<dbReference type="InterPro" id="IPR036465">
    <property type="entry name" value="vWFA_dom_sf"/>
</dbReference>
<dbReference type="PANTHER" id="PTHR22550">
    <property type="entry name" value="SPORE GERMINATION PROTEIN"/>
    <property type="match status" value="1"/>
</dbReference>
<keyword evidence="1" id="KW-0812">Transmembrane</keyword>
<keyword evidence="1" id="KW-1133">Transmembrane helix</keyword>
<dbReference type="SUPFAM" id="SSF53300">
    <property type="entry name" value="vWA-like"/>
    <property type="match status" value="1"/>
</dbReference>
<dbReference type="Proteomes" id="UP001320119">
    <property type="component" value="Chromosome"/>
</dbReference>
<evidence type="ECO:0000256" key="1">
    <source>
        <dbReference type="SAM" id="Phobius"/>
    </source>
</evidence>
<dbReference type="CDD" id="cd01467">
    <property type="entry name" value="vWA_BatA_type"/>
    <property type="match status" value="1"/>
</dbReference>
<name>A0AAN1WJ44_9GAMM</name>
<dbReference type="SMART" id="SM00327">
    <property type="entry name" value="VWA"/>
    <property type="match status" value="1"/>
</dbReference>
<dbReference type="InterPro" id="IPR033881">
    <property type="entry name" value="vWA_BatA_type"/>
</dbReference>
<feature type="domain" description="VWFA" evidence="2">
    <location>
        <begin position="91"/>
        <end position="286"/>
    </location>
</feature>
<gene>
    <name evidence="3" type="ORF">MARGE09_P2772</name>
</gene>
<evidence type="ECO:0000259" key="2">
    <source>
        <dbReference type="PROSITE" id="PS50234"/>
    </source>
</evidence>
<dbReference type="InterPro" id="IPR050768">
    <property type="entry name" value="UPF0353/GerABKA_families"/>
</dbReference>
<dbReference type="AlphaFoldDB" id="A0AAN1WJ44"/>
<sequence length="341" mass="37098">MFEFAYPLILACLPLPIAVYFLLPRVEVKQSALKVPFYHALAQMAGRGTSPNGSNLTQKIIAISLWVTLVLAGAKPQWIGDPIPLQSEGRDMMLAVDLSGSMKIQDMLYRGQNFRRVDVVKSVVADFVEQRQGDRLGLILFGDNAYLQAPLTFDRNTVKQLLEEAFLGMAGNSTAIGDAIALGIKRLKERPDAARVLILLTDGENTAGETSPIQAAELAAIAGVKIYTIGVASDQLIEDGFGFFSNTKKASADLDENTLQVIADKTGGQYFRAKDTQGLSAIYETLNKIEPVDQDARVYRPVQSLMHWPLALAMLLSLLLALLRCGVINHLPAIKRKGGAA</sequence>
<protein>
    <submittedName>
        <fullName evidence="3">Ca-activated chloride channel homolog</fullName>
    </submittedName>
</protein>
<keyword evidence="4" id="KW-1185">Reference proteome</keyword>
<accession>A0AAN1WJ44</accession>